<comment type="subcellular location">
    <subcellularLocation>
        <location evidence="1">Golgi apparatus</location>
        <location evidence="1">Golgi stack membrane</location>
        <topology evidence="1">Single-pass type II membrane protein</topology>
    </subcellularLocation>
</comment>
<organism evidence="2 3">
    <name type="scientific">Synaphobranchus kaupii</name>
    <name type="common">Kaup's arrowtooth eel</name>
    <dbReference type="NCBI Taxonomy" id="118154"/>
    <lineage>
        <taxon>Eukaryota</taxon>
        <taxon>Metazoa</taxon>
        <taxon>Chordata</taxon>
        <taxon>Craniata</taxon>
        <taxon>Vertebrata</taxon>
        <taxon>Euteleostomi</taxon>
        <taxon>Actinopterygii</taxon>
        <taxon>Neopterygii</taxon>
        <taxon>Teleostei</taxon>
        <taxon>Anguilliformes</taxon>
        <taxon>Synaphobranchidae</taxon>
        <taxon>Synaphobranchus</taxon>
    </lineage>
</organism>
<accession>A0A9Q1J9Z9</accession>
<dbReference type="Pfam" id="PF05679">
    <property type="entry name" value="CHGN"/>
    <property type="match status" value="1"/>
</dbReference>
<protein>
    <recommendedName>
        <fullName evidence="1">Hexosyltransferase</fullName>
        <ecNumber evidence="1">2.4.1.-</ecNumber>
    </recommendedName>
</protein>
<keyword evidence="1" id="KW-0812">Transmembrane</keyword>
<comment type="similarity">
    <text evidence="1">Belongs to the chondroitin N-acetylgalactosaminyltransferase family.</text>
</comment>
<dbReference type="EMBL" id="JAINUF010000002">
    <property type="protein sequence ID" value="KAJ8375123.1"/>
    <property type="molecule type" value="Genomic_DNA"/>
</dbReference>
<evidence type="ECO:0000256" key="1">
    <source>
        <dbReference type="RuleBase" id="RU364016"/>
    </source>
</evidence>
<dbReference type="OrthoDB" id="9985088at2759"/>
<dbReference type="EC" id="2.4.1.-" evidence="1"/>
<keyword evidence="1" id="KW-0735">Signal-anchor</keyword>
<evidence type="ECO:0000313" key="3">
    <source>
        <dbReference type="Proteomes" id="UP001152622"/>
    </source>
</evidence>
<dbReference type="Proteomes" id="UP001152622">
    <property type="component" value="Chromosome 2"/>
</dbReference>
<evidence type="ECO:0000313" key="2">
    <source>
        <dbReference type="EMBL" id="KAJ8375123.1"/>
    </source>
</evidence>
<dbReference type="AlphaFoldDB" id="A0A9Q1J9Z9"/>
<gene>
    <name evidence="2" type="ORF">SKAU_G00057030</name>
</gene>
<keyword evidence="3" id="KW-1185">Reference proteome</keyword>
<name>A0A9Q1J9Z9_SYNKA</name>
<dbReference type="GO" id="GO:0032580">
    <property type="term" value="C:Golgi cisterna membrane"/>
    <property type="evidence" value="ECO:0007669"/>
    <property type="project" value="UniProtKB-SubCell"/>
</dbReference>
<dbReference type="InterPro" id="IPR008428">
    <property type="entry name" value="Chond_GalNAc"/>
</dbReference>
<reference evidence="2" key="1">
    <citation type="journal article" date="2023" name="Science">
        <title>Genome structures resolve the early diversification of teleost fishes.</title>
        <authorList>
            <person name="Parey E."/>
            <person name="Louis A."/>
            <person name="Montfort J."/>
            <person name="Bouchez O."/>
            <person name="Roques C."/>
            <person name="Iampietro C."/>
            <person name="Lluch J."/>
            <person name="Castinel A."/>
            <person name="Donnadieu C."/>
            <person name="Desvignes T."/>
            <person name="Floi Bucao C."/>
            <person name="Jouanno E."/>
            <person name="Wen M."/>
            <person name="Mejri S."/>
            <person name="Dirks R."/>
            <person name="Jansen H."/>
            <person name="Henkel C."/>
            <person name="Chen W.J."/>
            <person name="Zahm M."/>
            <person name="Cabau C."/>
            <person name="Klopp C."/>
            <person name="Thompson A.W."/>
            <person name="Robinson-Rechavi M."/>
            <person name="Braasch I."/>
            <person name="Lecointre G."/>
            <person name="Bobe J."/>
            <person name="Postlethwait J.H."/>
            <person name="Berthelot C."/>
            <person name="Roest Crollius H."/>
            <person name="Guiguen Y."/>
        </authorList>
    </citation>
    <scope>NUCLEOTIDE SEQUENCE</scope>
    <source>
        <strain evidence="2">WJC10195</strain>
    </source>
</reference>
<dbReference type="GO" id="GO:0008376">
    <property type="term" value="F:acetylgalactosaminyltransferase activity"/>
    <property type="evidence" value="ECO:0007669"/>
    <property type="project" value="InterPro"/>
</dbReference>
<keyword evidence="1" id="KW-0333">Golgi apparatus</keyword>
<sequence>MRRSWKRAKADCGTRIKTAAIYPELTHDGGGPYQVAGWPPQCRLARTFYMSSSEGRSGHSTACGYDYLLSHNLLACLQPYHNACRNDILRIRPDEWLRRCIIDYLGLSCVRVHQISLYSDHRRGRVMELSVSRAER</sequence>
<proteinExistence type="inferred from homology"/>
<keyword evidence="1" id="KW-0808">Transferase</keyword>
<comment type="caution">
    <text evidence="2">The sequence shown here is derived from an EMBL/GenBank/DDBJ whole genome shotgun (WGS) entry which is preliminary data.</text>
</comment>